<dbReference type="EMBL" id="ML977314">
    <property type="protein sequence ID" value="KAF2120334.1"/>
    <property type="molecule type" value="Genomic_DNA"/>
</dbReference>
<name>A0A6A5ZMX3_9PLEO</name>
<protein>
    <submittedName>
        <fullName evidence="1">Uncharacterized protein</fullName>
    </submittedName>
</protein>
<keyword evidence="2" id="KW-1185">Reference proteome</keyword>
<dbReference type="Proteomes" id="UP000799770">
    <property type="component" value="Unassembled WGS sequence"/>
</dbReference>
<evidence type="ECO:0000313" key="2">
    <source>
        <dbReference type="Proteomes" id="UP000799770"/>
    </source>
</evidence>
<proteinExistence type="predicted"/>
<sequence>MPFPFLRLPRELRDLVYEHYVAEKGGYLYDFATYKLTTVDSQPIDLSLSRSCTLIATEMRGVALGTNAFRFKTGYTDDARLRAGRFDRLLAKLNNTKCSILSFGQACITAQDAADLASAYPQLVPLLTELQRHHGYDCDAIYSVHSWGEAPSVLRQFIEDTLSAISTHPNFVANLSHAPIWDWHNGPGSNPHEILSLPYKPWSIPTDGENEDFDRAVAGALPPWRRERYRFSAAAVAVQYLASLPHATRAQLRKIILEEDRVSVANPECHAQGLIQYCQENPQLRVERRVSLWRNVFRSGSAELNVIANNVENGTTNSAPLVAICATLELGRWIVEAQALPFFGMPSGAFSLVLDSDGIPRKTSQVFELLIQRDVAWQVALEECYARSILPMPSWFDRRRHGCYKYEGLPAAMRDIVDCTSNIRCDFDPGEMWDVEELILKHRLCSSDEWSMLYTQDSHKQIIEPSSPLPTMLDICLEDVLLDEPD</sequence>
<evidence type="ECO:0000313" key="1">
    <source>
        <dbReference type="EMBL" id="KAF2120334.1"/>
    </source>
</evidence>
<accession>A0A6A5ZMX3</accession>
<dbReference type="OrthoDB" id="5062850at2759"/>
<organism evidence="1 2">
    <name type="scientific">Lophiotrema nucula</name>
    <dbReference type="NCBI Taxonomy" id="690887"/>
    <lineage>
        <taxon>Eukaryota</taxon>
        <taxon>Fungi</taxon>
        <taxon>Dikarya</taxon>
        <taxon>Ascomycota</taxon>
        <taxon>Pezizomycotina</taxon>
        <taxon>Dothideomycetes</taxon>
        <taxon>Pleosporomycetidae</taxon>
        <taxon>Pleosporales</taxon>
        <taxon>Lophiotremataceae</taxon>
        <taxon>Lophiotrema</taxon>
    </lineage>
</organism>
<gene>
    <name evidence="1" type="ORF">BDV96DRAFT_323726</name>
</gene>
<dbReference type="AlphaFoldDB" id="A0A6A5ZMX3"/>
<reference evidence="1" key="1">
    <citation type="journal article" date="2020" name="Stud. Mycol.">
        <title>101 Dothideomycetes genomes: a test case for predicting lifestyles and emergence of pathogens.</title>
        <authorList>
            <person name="Haridas S."/>
            <person name="Albert R."/>
            <person name="Binder M."/>
            <person name="Bloem J."/>
            <person name="Labutti K."/>
            <person name="Salamov A."/>
            <person name="Andreopoulos B."/>
            <person name="Baker S."/>
            <person name="Barry K."/>
            <person name="Bills G."/>
            <person name="Bluhm B."/>
            <person name="Cannon C."/>
            <person name="Castanera R."/>
            <person name="Culley D."/>
            <person name="Daum C."/>
            <person name="Ezra D."/>
            <person name="Gonzalez J."/>
            <person name="Henrissat B."/>
            <person name="Kuo A."/>
            <person name="Liang C."/>
            <person name="Lipzen A."/>
            <person name="Lutzoni F."/>
            <person name="Magnuson J."/>
            <person name="Mondo S."/>
            <person name="Nolan M."/>
            <person name="Ohm R."/>
            <person name="Pangilinan J."/>
            <person name="Park H.-J."/>
            <person name="Ramirez L."/>
            <person name="Alfaro M."/>
            <person name="Sun H."/>
            <person name="Tritt A."/>
            <person name="Yoshinaga Y."/>
            <person name="Zwiers L.-H."/>
            <person name="Turgeon B."/>
            <person name="Goodwin S."/>
            <person name="Spatafora J."/>
            <person name="Crous P."/>
            <person name="Grigoriev I."/>
        </authorList>
    </citation>
    <scope>NUCLEOTIDE SEQUENCE</scope>
    <source>
        <strain evidence="1">CBS 627.86</strain>
    </source>
</reference>